<organism evidence="2 3">
    <name type="scientific">Podospora bellae-mahoneyi</name>
    <dbReference type="NCBI Taxonomy" id="2093777"/>
    <lineage>
        <taxon>Eukaryota</taxon>
        <taxon>Fungi</taxon>
        <taxon>Dikarya</taxon>
        <taxon>Ascomycota</taxon>
        <taxon>Pezizomycotina</taxon>
        <taxon>Sordariomycetes</taxon>
        <taxon>Sordariomycetidae</taxon>
        <taxon>Sordariales</taxon>
        <taxon>Podosporaceae</taxon>
        <taxon>Podospora</taxon>
    </lineage>
</organism>
<dbReference type="EMBL" id="JAFFGZ010000004">
    <property type="protein sequence ID" value="KAK4645718.1"/>
    <property type="molecule type" value="Genomic_DNA"/>
</dbReference>
<dbReference type="GeneID" id="87895613"/>
<feature type="region of interest" description="Disordered" evidence="1">
    <location>
        <begin position="164"/>
        <end position="194"/>
    </location>
</feature>
<evidence type="ECO:0000313" key="3">
    <source>
        <dbReference type="Proteomes" id="UP001322138"/>
    </source>
</evidence>
<feature type="region of interest" description="Disordered" evidence="1">
    <location>
        <begin position="57"/>
        <end position="79"/>
    </location>
</feature>
<comment type="caution">
    <text evidence="2">The sequence shown here is derived from an EMBL/GenBank/DDBJ whole genome shotgun (WGS) entry which is preliminary data.</text>
</comment>
<reference evidence="2 3" key="1">
    <citation type="journal article" date="2023" name="bioRxiv">
        <title>High-quality genome assemblies of four members of thePodospora anserinaspecies complex.</title>
        <authorList>
            <person name="Ament-Velasquez S.L."/>
            <person name="Vogan A.A."/>
            <person name="Wallerman O."/>
            <person name="Hartmann F."/>
            <person name="Gautier V."/>
            <person name="Silar P."/>
            <person name="Giraud T."/>
            <person name="Johannesson H."/>
        </authorList>
    </citation>
    <scope>NUCLEOTIDE SEQUENCE [LARGE SCALE GENOMIC DNA]</scope>
    <source>
        <strain evidence="2 3">CBS 112042</strain>
    </source>
</reference>
<keyword evidence="3" id="KW-1185">Reference proteome</keyword>
<evidence type="ECO:0000256" key="1">
    <source>
        <dbReference type="SAM" id="MobiDB-lite"/>
    </source>
</evidence>
<feature type="region of interest" description="Disordered" evidence="1">
    <location>
        <begin position="1"/>
        <end position="42"/>
    </location>
</feature>
<dbReference type="Proteomes" id="UP001322138">
    <property type="component" value="Unassembled WGS sequence"/>
</dbReference>
<proteinExistence type="predicted"/>
<dbReference type="RefSeq" id="XP_062734694.1">
    <property type="nucleotide sequence ID" value="XM_062876131.1"/>
</dbReference>
<feature type="compositionally biased region" description="Polar residues" evidence="1">
    <location>
        <begin position="20"/>
        <end position="37"/>
    </location>
</feature>
<feature type="compositionally biased region" description="Basic residues" evidence="1">
    <location>
        <begin position="1"/>
        <end position="10"/>
    </location>
</feature>
<evidence type="ECO:0000313" key="2">
    <source>
        <dbReference type="EMBL" id="KAK4645718.1"/>
    </source>
</evidence>
<accession>A0ABR0FQH7</accession>
<protein>
    <submittedName>
        <fullName evidence="2">Uncharacterized protein</fullName>
    </submittedName>
</protein>
<gene>
    <name evidence="2" type="ORF">QC761_204020</name>
</gene>
<name>A0ABR0FQH7_9PEZI</name>
<sequence length="348" mass="39191">MELGKSRHAPWNRGKATPPTVHSSNYRSTSLTVNPAPTSSTTTTTIYLSDNNIIANPIYPTPQSRSHPPPSSHTPNPHKSTALRAALELSRYRKILRRLQWKSQFLDSGYQLATHRLSQDPQQVAERELMFKLDFFEYYMLIERAVVHLLAVFGVDIDRHTISESSRDVSPVKQSQGQRLGLSGSRWGRDGNNRSNHRYHANVLEALDKPHNPLHGILGQGEVRKQLGRAKDLRNRWKTAGEEIDDGGFLGQQQPREWQMTKKIAAPLETYDLSNMLRAISGGFGEAGRLAEEYVMSFESVMMSGGEGSGDMVMADENGEPMLDWGAAIRNEETQWDFMVDAMDWEAV</sequence>